<protein>
    <submittedName>
        <fullName evidence="1">Uncharacterized protein</fullName>
    </submittedName>
</protein>
<keyword evidence="2" id="KW-1185">Reference proteome</keyword>
<sequence length="147" mass="17560">MDSFSIQLDEYLLNINNYIFQNIIYLQDGFQFESKLLEDLDSCNVDTSKHSGSIYKYILFEDIQLVKMGFWEENNRVDFLFNLVELIDVTDKFSLVKKLYRYNGPFILKVKHALRNIGVHPIQSSNLKNIRNSIRDLDWSHFLKYYD</sequence>
<dbReference type="AlphaFoldDB" id="A0A3R8R4I5"/>
<name>A0A3R8R4I5_9FLAO</name>
<reference evidence="2" key="1">
    <citation type="submission" date="2018-12" db="EMBL/GenBank/DDBJ databases">
        <title>Maribacter lutimaris sp. nov., isolated from marine sediment.</title>
        <authorList>
            <person name="Kim K.K."/>
        </authorList>
    </citation>
    <scope>NUCLEOTIDE SEQUENCE [LARGE SCALE GENOMIC DNA]</scope>
    <source>
        <strain evidence="2">PoM-212</strain>
    </source>
</reference>
<evidence type="ECO:0000313" key="1">
    <source>
        <dbReference type="EMBL" id="RRQ49806.1"/>
    </source>
</evidence>
<gene>
    <name evidence="1" type="ORF">DZC72_04235</name>
</gene>
<accession>A0A3R8R4I5</accession>
<dbReference type="EMBL" id="QUSX01000001">
    <property type="protein sequence ID" value="RRQ49806.1"/>
    <property type="molecule type" value="Genomic_DNA"/>
</dbReference>
<proteinExistence type="predicted"/>
<organism evidence="1 2">
    <name type="scientific">Maribacter algicola</name>
    <dbReference type="NCBI Taxonomy" id="2498892"/>
    <lineage>
        <taxon>Bacteria</taxon>
        <taxon>Pseudomonadati</taxon>
        <taxon>Bacteroidota</taxon>
        <taxon>Flavobacteriia</taxon>
        <taxon>Flavobacteriales</taxon>
        <taxon>Flavobacteriaceae</taxon>
        <taxon>Maribacter</taxon>
    </lineage>
</organism>
<evidence type="ECO:0000313" key="2">
    <source>
        <dbReference type="Proteomes" id="UP000286990"/>
    </source>
</evidence>
<comment type="caution">
    <text evidence="1">The sequence shown here is derived from an EMBL/GenBank/DDBJ whole genome shotgun (WGS) entry which is preliminary data.</text>
</comment>
<dbReference type="Proteomes" id="UP000286990">
    <property type="component" value="Unassembled WGS sequence"/>
</dbReference>